<sequence length="212" mass="22933">MKTAFIALVPLFASFCSVAPLPVAGDAAPEPVLDNSGKQLQAGAAYHILPVLKCGGRFTKCRDGGGLALASIRNRSCPLDVVEASHGLPLAFPPVNARKGIVRVSTDLNIKFNAASSASCVQSTVWKLDQFDSSSGQWFVTTGGVEGNPGRQTVSNWFEIERYGDDYKLVFCPKVCKFCKVLCKDLGIYVDEKGNRVLALSDVPYRVRFQRA</sequence>
<evidence type="ECO:0000313" key="2">
    <source>
        <dbReference type="Proteomes" id="UP000828941"/>
    </source>
</evidence>
<dbReference type="Proteomes" id="UP000828941">
    <property type="component" value="Chromosome 4"/>
</dbReference>
<protein>
    <submittedName>
        <fullName evidence="1">Uncharacterized protein</fullName>
    </submittedName>
</protein>
<accession>A0ACB9PIT2</accession>
<dbReference type="EMBL" id="CM039429">
    <property type="protein sequence ID" value="KAI4347371.1"/>
    <property type="molecule type" value="Genomic_DNA"/>
</dbReference>
<keyword evidence="2" id="KW-1185">Reference proteome</keyword>
<proteinExistence type="predicted"/>
<evidence type="ECO:0000313" key="1">
    <source>
        <dbReference type="EMBL" id="KAI4347371.1"/>
    </source>
</evidence>
<comment type="caution">
    <text evidence="1">The sequence shown here is derived from an EMBL/GenBank/DDBJ whole genome shotgun (WGS) entry which is preliminary data.</text>
</comment>
<gene>
    <name evidence="1" type="ORF">L6164_008187</name>
</gene>
<name>A0ACB9PIT2_BAUVA</name>
<organism evidence="1 2">
    <name type="scientific">Bauhinia variegata</name>
    <name type="common">Purple orchid tree</name>
    <name type="synonym">Phanera variegata</name>
    <dbReference type="NCBI Taxonomy" id="167791"/>
    <lineage>
        <taxon>Eukaryota</taxon>
        <taxon>Viridiplantae</taxon>
        <taxon>Streptophyta</taxon>
        <taxon>Embryophyta</taxon>
        <taxon>Tracheophyta</taxon>
        <taxon>Spermatophyta</taxon>
        <taxon>Magnoliopsida</taxon>
        <taxon>eudicotyledons</taxon>
        <taxon>Gunneridae</taxon>
        <taxon>Pentapetalae</taxon>
        <taxon>rosids</taxon>
        <taxon>fabids</taxon>
        <taxon>Fabales</taxon>
        <taxon>Fabaceae</taxon>
        <taxon>Cercidoideae</taxon>
        <taxon>Cercideae</taxon>
        <taxon>Bauhiniinae</taxon>
        <taxon>Bauhinia</taxon>
    </lineage>
</organism>
<reference evidence="1 2" key="1">
    <citation type="journal article" date="2022" name="DNA Res.">
        <title>Chromosomal-level genome assembly of the orchid tree Bauhinia variegata (Leguminosae; Cercidoideae) supports the allotetraploid origin hypothesis of Bauhinia.</title>
        <authorList>
            <person name="Zhong Y."/>
            <person name="Chen Y."/>
            <person name="Zheng D."/>
            <person name="Pang J."/>
            <person name="Liu Y."/>
            <person name="Luo S."/>
            <person name="Meng S."/>
            <person name="Qian L."/>
            <person name="Wei D."/>
            <person name="Dai S."/>
            <person name="Zhou R."/>
        </authorList>
    </citation>
    <scope>NUCLEOTIDE SEQUENCE [LARGE SCALE GENOMIC DNA]</scope>
    <source>
        <strain evidence="1">BV-YZ2020</strain>
    </source>
</reference>